<evidence type="ECO:0000313" key="2">
    <source>
        <dbReference type="Proteomes" id="UP000827284"/>
    </source>
</evidence>
<name>A0A9P3H9M5_9FUNG</name>
<dbReference type="AlphaFoldDB" id="A0A9P3H9M5"/>
<dbReference type="InterPro" id="IPR032675">
    <property type="entry name" value="LRR_dom_sf"/>
</dbReference>
<protein>
    <submittedName>
        <fullName evidence="1">Uncharacterized protein</fullName>
    </submittedName>
</protein>
<dbReference type="OrthoDB" id="2354556at2759"/>
<reference evidence="1" key="2">
    <citation type="journal article" date="2022" name="Microbiol. Resour. Announc.">
        <title>Whole-Genome Sequence of Entomortierella parvispora E1425, a Mucoromycotan Fungus Associated with Burkholderiaceae-Related Endosymbiotic Bacteria.</title>
        <authorList>
            <person name="Herlambang A."/>
            <person name="Guo Y."/>
            <person name="Takashima Y."/>
            <person name="Narisawa K."/>
            <person name="Ohta H."/>
            <person name="Nishizawa T."/>
        </authorList>
    </citation>
    <scope>NUCLEOTIDE SEQUENCE</scope>
    <source>
        <strain evidence="1">E1425</strain>
    </source>
</reference>
<reference evidence="1" key="1">
    <citation type="submission" date="2021-11" db="EMBL/GenBank/DDBJ databases">
        <authorList>
            <person name="Herlambang A."/>
            <person name="Guo Y."/>
            <person name="Takashima Y."/>
            <person name="Nishizawa T."/>
        </authorList>
    </citation>
    <scope>NUCLEOTIDE SEQUENCE</scope>
    <source>
        <strain evidence="1">E1425</strain>
    </source>
</reference>
<dbReference type="Gene3D" id="3.80.10.10">
    <property type="entry name" value="Ribonuclease Inhibitor"/>
    <property type="match status" value="2"/>
</dbReference>
<dbReference type="EMBL" id="BQFW01000007">
    <property type="protein sequence ID" value="GJJ72726.1"/>
    <property type="molecule type" value="Genomic_DNA"/>
</dbReference>
<organism evidence="1 2">
    <name type="scientific">Entomortierella parvispora</name>
    <dbReference type="NCBI Taxonomy" id="205924"/>
    <lineage>
        <taxon>Eukaryota</taxon>
        <taxon>Fungi</taxon>
        <taxon>Fungi incertae sedis</taxon>
        <taxon>Mucoromycota</taxon>
        <taxon>Mortierellomycotina</taxon>
        <taxon>Mortierellomycetes</taxon>
        <taxon>Mortierellales</taxon>
        <taxon>Mortierellaceae</taxon>
        <taxon>Entomortierella</taxon>
    </lineage>
</organism>
<keyword evidence="2" id="KW-1185">Reference proteome</keyword>
<comment type="caution">
    <text evidence="1">The sequence shown here is derived from an EMBL/GenBank/DDBJ whole genome shotgun (WGS) entry which is preliminary data.</text>
</comment>
<sequence length="377" mass="42862">MWEVIDSCESLQSLMITRAQITLTSWSACWCIYSRLRTLQLQEVDFWLPNGENDNITLSMCLLAQEEDNGGTPICSPIIELGLKDIRLPVEDQLAFLKVSPHLEAFSWTPRQRDRALIGDTLMEQAQHCPKLVHLDLDIENDALVSFLNHKVATIATHRPPEELKVVKMTEPIWGIVQVHFASSLRSLDLSSYHVEGKMILSMLTSLPNLESFSGKTICGKDVFHRQEIAVEPWVCTGLVHLSLGCAIDGEFSYGERCVAQAEIIERIGSLTRLKTLRMFGHDGINMPGCYRYLNFGLDSGLDYLKNLKQLKSIDFSHTPQQLGEREIRWMLSNWPRLEILTGTLHSRTMLNESLRTLLARHGVLQDNRSGRRAYKC</sequence>
<accession>A0A9P3H9M5</accession>
<dbReference type="Proteomes" id="UP000827284">
    <property type="component" value="Unassembled WGS sequence"/>
</dbReference>
<proteinExistence type="predicted"/>
<gene>
    <name evidence="1" type="ORF">EMPS_05084</name>
</gene>
<evidence type="ECO:0000313" key="1">
    <source>
        <dbReference type="EMBL" id="GJJ72726.1"/>
    </source>
</evidence>
<dbReference type="SUPFAM" id="SSF52047">
    <property type="entry name" value="RNI-like"/>
    <property type="match status" value="1"/>
</dbReference>